<accession>A0A0F9QX82</accession>
<gene>
    <name evidence="1" type="ORF">LCGC14_1043430</name>
</gene>
<organism evidence="1">
    <name type="scientific">marine sediment metagenome</name>
    <dbReference type="NCBI Taxonomy" id="412755"/>
    <lineage>
        <taxon>unclassified sequences</taxon>
        <taxon>metagenomes</taxon>
        <taxon>ecological metagenomes</taxon>
    </lineage>
</organism>
<name>A0A0F9QX82_9ZZZZ</name>
<proteinExistence type="predicted"/>
<dbReference type="EMBL" id="LAZR01004310">
    <property type="protein sequence ID" value="KKN09748.1"/>
    <property type="molecule type" value="Genomic_DNA"/>
</dbReference>
<protein>
    <submittedName>
        <fullName evidence="1">Uncharacterized protein</fullName>
    </submittedName>
</protein>
<sequence length="131" mass="15878">MSYQSSTAPIPESELKQIPCFRYINPDVAEKDLEQWDQWFMRFQSAPEVYSIRAPNGEELVHQWSRDRGLKRFDVSHPLFQKWRRAVEVSLRESPVRTRTSPRWKKDDWQELADAFVPHRFKRREKKCLTR</sequence>
<evidence type="ECO:0000313" key="1">
    <source>
        <dbReference type="EMBL" id="KKN09748.1"/>
    </source>
</evidence>
<comment type="caution">
    <text evidence="1">The sequence shown here is derived from an EMBL/GenBank/DDBJ whole genome shotgun (WGS) entry which is preliminary data.</text>
</comment>
<reference evidence="1" key="1">
    <citation type="journal article" date="2015" name="Nature">
        <title>Complex archaea that bridge the gap between prokaryotes and eukaryotes.</title>
        <authorList>
            <person name="Spang A."/>
            <person name="Saw J.H."/>
            <person name="Jorgensen S.L."/>
            <person name="Zaremba-Niedzwiedzka K."/>
            <person name="Martijn J."/>
            <person name="Lind A.E."/>
            <person name="van Eijk R."/>
            <person name="Schleper C."/>
            <person name="Guy L."/>
            <person name="Ettema T.J."/>
        </authorList>
    </citation>
    <scope>NUCLEOTIDE SEQUENCE</scope>
</reference>
<feature type="non-terminal residue" evidence="1">
    <location>
        <position position="131"/>
    </location>
</feature>
<dbReference type="AlphaFoldDB" id="A0A0F9QX82"/>